<proteinExistence type="inferred from homology"/>
<gene>
    <name evidence="6" type="ORF">BCR42DRAFT_401774</name>
</gene>
<dbReference type="InterPro" id="IPR044613">
    <property type="entry name" value="Nep1/2-like"/>
</dbReference>
<dbReference type="InterPro" id="IPR003653">
    <property type="entry name" value="Peptidase_C48_C"/>
</dbReference>
<dbReference type="GO" id="GO:0019784">
    <property type="term" value="F:deNEDDylase activity"/>
    <property type="evidence" value="ECO:0007669"/>
    <property type="project" value="InterPro"/>
</dbReference>
<dbReference type="Gene3D" id="3.40.395.10">
    <property type="entry name" value="Adenoviral Proteinase, Chain A"/>
    <property type="match status" value="1"/>
</dbReference>
<keyword evidence="3" id="KW-0378">Hydrolase</keyword>
<dbReference type="GO" id="GO:0006508">
    <property type="term" value="P:proteolysis"/>
    <property type="evidence" value="ECO:0007669"/>
    <property type="project" value="UniProtKB-KW"/>
</dbReference>
<keyword evidence="2" id="KW-0645">Protease</keyword>
<dbReference type="STRING" id="90262.A0A1X2J322"/>
<evidence type="ECO:0000256" key="1">
    <source>
        <dbReference type="ARBA" id="ARBA00005234"/>
    </source>
</evidence>
<evidence type="ECO:0000256" key="2">
    <source>
        <dbReference type="ARBA" id="ARBA00022670"/>
    </source>
</evidence>
<evidence type="ECO:0000259" key="5">
    <source>
        <dbReference type="PROSITE" id="PS50600"/>
    </source>
</evidence>
<evidence type="ECO:0000256" key="4">
    <source>
        <dbReference type="ARBA" id="ARBA00022807"/>
    </source>
</evidence>
<dbReference type="PANTHER" id="PTHR46468">
    <property type="entry name" value="SENTRIN-SPECIFIC PROTEASE 8"/>
    <property type="match status" value="1"/>
</dbReference>
<feature type="domain" description="Ubiquitin-like protease family profile" evidence="5">
    <location>
        <begin position="15"/>
        <end position="178"/>
    </location>
</feature>
<comment type="caution">
    <text evidence="6">The sequence shown here is derived from an EMBL/GenBank/DDBJ whole genome shotgun (WGS) entry which is preliminary data.</text>
</comment>
<keyword evidence="4" id="KW-0788">Thiol protease</keyword>
<organism evidence="6 7">
    <name type="scientific">Absidia repens</name>
    <dbReference type="NCBI Taxonomy" id="90262"/>
    <lineage>
        <taxon>Eukaryota</taxon>
        <taxon>Fungi</taxon>
        <taxon>Fungi incertae sedis</taxon>
        <taxon>Mucoromycota</taxon>
        <taxon>Mucoromycotina</taxon>
        <taxon>Mucoromycetes</taxon>
        <taxon>Mucorales</taxon>
        <taxon>Cunninghamellaceae</taxon>
        <taxon>Absidia</taxon>
    </lineage>
</organism>
<dbReference type="GO" id="GO:0000338">
    <property type="term" value="P:protein deneddylation"/>
    <property type="evidence" value="ECO:0007669"/>
    <property type="project" value="TreeGrafter"/>
</dbReference>
<dbReference type="SUPFAM" id="SSF54001">
    <property type="entry name" value="Cysteine proteinases"/>
    <property type="match status" value="1"/>
</dbReference>
<evidence type="ECO:0000256" key="3">
    <source>
        <dbReference type="ARBA" id="ARBA00022801"/>
    </source>
</evidence>
<dbReference type="PANTHER" id="PTHR46468:SF1">
    <property type="entry name" value="SENTRIN-SPECIFIC PROTEASE 8"/>
    <property type="match status" value="1"/>
</dbReference>
<dbReference type="InterPro" id="IPR038765">
    <property type="entry name" value="Papain-like_cys_pep_sf"/>
</dbReference>
<evidence type="ECO:0000313" key="6">
    <source>
        <dbReference type="EMBL" id="ORZ26198.1"/>
    </source>
</evidence>
<evidence type="ECO:0000313" key="7">
    <source>
        <dbReference type="Proteomes" id="UP000193560"/>
    </source>
</evidence>
<sequence length="234" mass="26523">MVAKKRQIVLHYHDVVLDEEDMETLKEGQWLNDNIMTFYMEYTERELIPQGVNDILLLRPTMSQLVTYYPGTPSDLTSALPPHFDKRRFIFIPINNGTPETANNGTHWSLLVYSRPTNRFYHYDSLHSTNIKEAKLTAKRMTALLGTRKSPDFKSSSAPQQENGADCGLMVVGIMDCLIKQALASSSNSKALKLDASSKVQPPNETRSWLKSLVYHLQPLTKSLSPKRILAKLV</sequence>
<dbReference type="Proteomes" id="UP000193560">
    <property type="component" value="Unassembled WGS sequence"/>
</dbReference>
<dbReference type="Pfam" id="PF02902">
    <property type="entry name" value="Peptidase_C48"/>
    <property type="match status" value="1"/>
</dbReference>
<accession>A0A1X2J322</accession>
<dbReference type="OrthoDB" id="5065855at2759"/>
<reference evidence="6 7" key="1">
    <citation type="submission" date="2016-07" db="EMBL/GenBank/DDBJ databases">
        <title>Pervasive Adenine N6-methylation of Active Genes in Fungi.</title>
        <authorList>
            <consortium name="DOE Joint Genome Institute"/>
            <person name="Mondo S.J."/>
            <person name="Dannebaum R.O."/>
            <person name="Kuo R.C."/>
            <person name="Labutti K."/>
            <person name="Haridas S."/>
            <person name="Kuo A."/>
            <person name="Salamov A."/>
            <person name="Ahrendt S.R."/>
            <person name="Lipzen A."/>
            <person name="Sullivan W."/>
            <person name="Andreopoulos W.B."/>
            <person name="Clum A."/>
            <person name="Lindquist E."/>
            <person name="Daum C."/>
            <person name="Ramamoorthy G.K."/>
            <person name="Gryganskyi A."/>
            <person name="Culley D."/>
            <person name="Magnuson J.K."/>
            <person name="James T.Y."/>
            <person name="O'Malley M.A."/>
            <person name="Stajich J.E."/>
            <person name="Spatafora J.W."/>
            <person name="Visel A."/>
            <person name="Grigoriev I.V."/>
        </authorList>
    </citation>
    <scope>NUCLEOTIDE SEQUENCE [LARGE SCALE GENOMIC DNA]</scope>
    <source>
        <strain evidence="6 7">NRRL 1336</strain>
    </source>
</reference>
<name>A0A1X2J322_9FUNG</name>
<comment type="similarity">
    <text evidence="1">Belongs to the peptidase C48 family.</text>
</comment>
<dbReference type="AlphaFoldDB" id="A0A1X2J322"/>
<keyword evidence="7" id="KW-1185">Reference proteome</keyword>
<dbReference type="PROSITE" id="PS50600">
    <property type="entry name" value="ULP_PROTEASE"/>
    <property type="match status" value="1"/>
</dbReference>
<dbReference type="GO" id="GO:0008234">
    <property type="term" value="F:cysteine-type peptidase activity"/>
    <property type="evidence" value="ECO:0007669"/>
    <property type="project" value="UniProtKB-KW"/>
</dbReference>
<protein>
    <recommendedName>
        <fullName evidence="5">Ubiquitin-like protease family profile domain-containing protein</fullName>
    </recommendedName>
</protein>
<dbReference type="EMBL" id="MCGE01000001">
    <property type="protein sequence ID" value="ORZ26198.1"/>
    <property type="molecule type" value="Genomic_DNA"/>
</dbReference>